<dbReference type="RefSeq" id="WP_171976026.1">
    <property type="nucleotide sequence ID" value="NZ_CAWOXK010000001.1"/>
</dbReference>
<dbReference type="AlphaFoldDB" id="A0A856MC13"/>
<evidence type="ECO:0000313" key="2">
    <source>
        <dbReference type="EMBL" id="QDL08228.1"/>
    </source>
</evidence>
<protein>
    <recommendedName>
        <fullName evidence="1">RRXRR domain-containing protein</fullName>
    </recommendedName>
</protein>
<feature type="domain" description="RRXRR" evidence="1">
    <location>
        <begin position="5"/>
        <end position="67"/>
    </location>
</feature>
<evidence type="ECO:0000259" key="1">
    <source>
        <dbReference type="Pfam" id="PF14239"/>
    </source>
</evidence>
<gene>
    <name evidence="2" type="ORF">DP114_10220</name>
</gene>
<dbReference type="Pfam" id="PF14239">
    <property type="entry name" value="RRXRR"/>
    <property type="match status" value="1"/>
</dbReference>
<dbReference type="InterPro" id="IPR025938">
    <property type="entry name" value="RRXRR_dom"/>
</dbReference>
<reference evidence="2 3" key="1">
    <citation type="submission" date="2018-06" db="EMBL/GenBank/DDBJ databases">
        <title>Comparative genomics of Brasilonema spp. strains.</title>
        <authorList>
            <person name="Alvarenga D.O."/>
            <person name="Fiore M.F."/>
            <person name="Varani A.M."/>
        </authorList>
    </citation>
    <scope>NUCLEOTIDE SEQUENCE [LARGE SCALE GENOMIC DNA]</scope>
    <source>
        <strain evidence="2 3">CENA114</strain>
    </source>
</reference>
<organism evidence="2 3">
    <name type="scientific">Brasilonema sennae CENA114</name>
    <dbReference type="NCBI Taxonomy" id="415709"/>
    <lineage>
        <taxon>Bacteria</taxon>
        <taxon>Bacillati</taxon>
        <taxon>Cyanobacteriota</taxon>
        <taxon>Cyanophyceae</taxon>
        <taxon>Nostocales</taxon>
        <taxon>Scytonemataceae</taxon>
        <taxon>Brasilonema</taxon>
        <taxon>Bromeliae group (in: Brasilonema)</taxon>
    </lineage>
</organism>
<dbReference type="EMBL" id="CP030118">
    <property type="protein sequence ID" value="QDL08228.1"/>
    <property type="molecule type" value="Genomic_DNA"/>
</dbReference>
<keyword evidence="3" id="KW-1185">Reference proteome</keyword>
<dbReference type="KEGG" id="bsen:DP114_10220"/>
<sequence length="80" mass="9058">MSNFVFLIDSNETPMNPIHPAHAKELLNKNKAAVFRRYPFTLIMNRVVENIVTYPLALKIDPGSKTTVRFVGLKLEAAML</sequence>
<proteinExistence type="predicted"/>
<dbReference type="Proteomes" id="UP000503129">
    <property type="component" value="Chromosome"/>
</dbReference>
<name>A0A856MC13_9CYAN</name>
<evidence type="ECO:0000313" key="3">
    <source>
        <dbReference type="Proteomes" id="UP000503129"/>
    </source>
</evidence>
<accession>A0A856MC13</accession>